<dbReference type="OrthoDB" id="550575at2759"/>
<comment type="caution">
    <text evidence="2">The sequence shown here is derived from an EMBL/GenBank/DDBJ whole genome shotgun (WGS) entry which is preliminary data.</text>
</comment>
<dbReference type="InterPro" id="IPR001810">
    <property type="entry name" value="F-box_dom"/>
</dbReference>
<sequence length="492" mass="56113">MSAHYAAQSPCYLNLPLELWQHVYEYLAPSDLQQGALVSKSLSLSLYCQSQIWARIDADDWVFEGIYQGLIRNAHLVRRVACSAKSQLQVLSGPQCQSLTHLDIEKMRFLSSTVLEQILEHNYGSLQSLRIRLDRTIFLMVAEKIARMKGLKELYLQHWDGIHQEALETVLECCPQVEVLSLGHNSLYPFRLENIQQDESLSKLPLRIRSLVLDGAVIFHDELVLNLASRCPDMESLCMQGGFGMRLSKELATSLAILCPRLQRVNFTQQSMTQDFFSTLFRVLPGLKEIKVAKSSLTSDDIQIMIQNCSPTLEILDIGYCTSLESRSVLSILLGCPRLQQMDTRGVDFNPREMESTDEWVCTKLKTLHLEILLPKRAHYAEGEPERIRNSLYRQLARLNRLESLQLGAGSRDRGVNILEMSLLTGLSSLSTLSRLQRLDIKRLNHAVRSAEVAWMLEHWPRLQAMGILLDTNADMELVRAVHKTNRDILVW</sequence>
<evidence type="ECO:0000313" key="2">
    <source>
        <dbReference type="EMBL" id="KAG0250810.1"/>
    </source>
</evidence>
<dbReference type="PANTHER" id="PTHR13318">
    <property type="entry name" value="PARTNER OF PAIRED, ISOFORM B-RELATED"/>
    <property type="match status" value="1"/>
</dbReference>
<dbReference type="GO" id="GO:0019005">
    <property type="term" value="C:SCF ubiquitin ligase complex"/>
    <property type="evidence" value="ECO:0007669"/>
    <property type="project" value="TreeGrafter"/>
</dbReference>
<reference evidence="2" key="1">
    <citation type="journal article" date="2020" name="Fungal Divers.">
        <title>Resolving the Mortierellaceae phylogeny through synthesis of multi-gene phylogenetics and phylogenomics.</title>
        <authorList>
            <person name="Vandepol N."/>
            <person name="Liber J."/>
            <person name="Desiro A."/>
            <person name="Na H."/>
            <person name="Kennedy M."/>
            <person name="Barry K."/>
            <person name="Grigoriev I.V."/>
            <person name="Miller A.N."/>
            <person name="O'Donnell K."/>
            <person name="Stajich J.E."/>
            <person name="Bonito G."/>
        </authorList>
    </citation>
    <scope>NUCLEOTIDE SEQUENCE</scope>
    <source>
        <strain evidence="2">KOD948</strain>
    </source>
</reference>
<feature type="domain" description="F-box" evidence="1">
    <location>
        <begin position="9"/>
        <end position="56"/>
    </location>
</feature>
<evidence type="ECO:0000259" key="1">
    <source>
        <dbReference type="PROSITE" id="PS50181"/>
    </source>
</evidence>
<dbReference type="PANTHER" id="PTHR13318:SF190">
    <property type="entry name" value="PARTNER OF PAIRED, ISOFORM B"/>
    <property type="match status" value="1"/>
</dbReference>
<dbReference type="InterPro" id="IPR036047">
    <property type="entry name" value="F-box-like_dom_sf"/>
</dbReference>
<keyword evidence="3" id="KW-1185">Reference proteome</keyword>
<name>A0A9P6PPM9_9FUNG</name>
<dbReference type="SUPFAM" id="SSF52047">
    <property type="entry name" value="RNI-like"/>
    <property type="match status" value="1"/>
</dbReference>
<protein>
    <recommendedName>
        <fullName evidence="1">F-box domain-containing protein</fullName>
    </recommendedName>
</protein>
<dbReference type="GO" id="GO:0031146">
    <property type="term" value="P:SCF-dependent proteasomal ubiquitin-dependent protein catabolic process"/>
    <property type="evidence" value="ECO:0007669"/>
    <property type="project" value="TreeGrafter"/>
</dbReference>
<dbReference type="Gene3D" id="3.80.10.10">
    <property type="entry name" value="Ribonuclease Inhibitor"/>
    <property type="match status" value="2"/>
</dbReference>
<evidence type="ECO:0000313" key="3">
    <source>
        <dbReference type="Proteomes" id="UP000726737"/>
    </source>
</evidence>
<dbReference type="PROSITE" id="PS50181">
    <property type="entry name" value="FBOX"/>
    <property type="match status" value="1"/>
</dbReference>
<organism evidence="2 3">
    <name type="scientific">Mortierella polycephala</name>
    <dbReference type="NCBI Taxonomy" id="41804"/>
    <lineage>
        <taxon>Eukaryota</taxon>
        <taxon>Fungi</taxon>
        <taxon>Fungi incertae sedis</taxon>
        <taxon>Mucoromycota</taxon>
        <taxon>Mortierellomycotina</taxon>
        <taxon>Mortierellomycetes</taxon>
        <taxon>Mortierellales</taxon>
        <taxon>Mortierellaceae</taxon>
        <taxon>Mortierella</taxon>
    </lineage>
</organism>
<dbReference type="AlphaFoldDB" id="A0A9P6PPM9"/>
<proteinExistence type="predicted"/>
<dbReference type="SUPFAM" id="SSF81383">
    <property type="entry name" value="F-box domain"/>
    <property type="match status" value="1"/>
</dbReference>
<dbReference type="InterPro" id="IPR032675">
    <property type="entry name" value="LRR_dom_sf"/>
</dbReference>
<dbReference type="EMBL" id="JAAAJA010000647">
    <property type="protein sequence ID" value="KAG0250810.1"/>
    <property type="molecule type" value="Genomic_DNA"/>
</dbReference>
<dbReference type="Proteomes" id="UP000726737">
    <property type="component" value="Unassembled WGS sequence"/>
</dbReference>
<gene>
    <name evidence="2" type="ORF">BG011_008063</name>
</gene>
<accession>A0A9P6PPM9</accession>